<evidence type="ECO:0000313" key="2">
    <source>
        <dbReference type="Proteomes" id="UP000016638"/>
    </source>
</evidence>
<name>U2T1B7_9ACTN</name>
<dbReference type="PATRIC" id="fig|1125712.3.peg.1995"/>
<comment type="caution">
    <text evidence="1">The sequence shown here is derived from an EMBL/GenBank/DDBJ whole genome shotgun (WGS) entry which is preliminary data.</text>
</comment>
<accession>U2T1B7</accession>
<dbReference type="STRING" id="1125712.HMPREF1316_0573"/>
<sequence length="48" mass="5271">MGRGPCLRSLVDNLERPDTPVQETSARIMGSLALFERRVSTLQDLGAL</sequence>
<keyword evidence="2" id="KW-1185">Reference proteome</keyword>
<protein>
    <submittedName>
        <fullName evidence="1">Uncharacterized protein</fullName>
    </submittedName>
</protein>
<reference evidence="1 2" key="1">
    <citation type="submission" date="2013-08" db="EMBL/GenBank/DDBJ databases">
        <authorList>
            <person name="Durkin A.S."/>
            <person name="Haft D.R."/>
            <person name="McCorrison J."/>
            <person name="Torralba M."/>
            <person name="Gillis M."/>
            <person name="Haft D.H."/>
            <person name="Methe B."/>
            <person name="Sutton G."/>
            <person name="Nelson K.E."/>
        </authorList>
    </citation>
    <scope>NUCLEOTIDE SEQUENCE [LARGE SCALE GENOMIC DNA]</scope>
    <source>
        <strain evidence="1 2">F0195</strain>
    </source>
</reference>
<dbReference type="AlphaFoldDB" id="U2T1B7"/>
<evidence type="ECO:0000313" key="1">
    <source>
        <dbReference type="EMBL" id="ERL06844.1"/>
    </source>
</evidence>
<organism evidence="1 2">
    <name type="scientific">Olsenella profusa F0195</name>
    <dbReference type="NCBI Taxonomy" id="1125712"/>
    <lineage>
        <taxon>Bacteria</taxon>
        <taxon>Bacillati</taxon>
        <taxon>Actinomycetota</taxon>
        <taxon>Coriobacteriia</taxon>
        <taxon>Coriobacteriales</taxon>
        <taxon>Atopobiaceae</taxon>
        <taxon>Olsenella</taxon>
    </lineage>
</organism>
<gene>
    <name evidence="1" type="ORF">HMPREF1316_0573</name>
</gene>
<dbReference type="EMBL" id="AWEZ01000062">
    <property type="protein sequence ID" value="ERL06844.1"/>
    <property type="molecule type" value="Genomic_DNA"/>
</dbReference>
<dbReference type="RefSeq" id="WP_021726912.1">
    <property type="nucleotide sequence ID" value="NZ_AWEZ01000062.1"/>
</dbReference>
<dbReference type="Proteomes" id="UP000016638">
    <property type="component" value="Unassembled WGS sequence"/>
</dbReference>
<proteinExistence type="predicted"/>